<evidence type="ECO:0000256" key="2">
    <source>
        <dbReference type="ARBA" id="ARBA00022448"/>
    </source>
</evidence>
<feature type="region of interest" description="Disordered" evidence="13">
    <location>
        <begin position="503"/>
        <end position="540"/>
    </location>
</feature>
<keyword evidence="11" id="KW-1071">Ligand-gated ion channel</keyword>
<dbReference type="GO" id="GO:0034702">
    <property type="term" value="C:monoatomic ion channel complex"/>
    <property type="evidence" value="ECO:0007669"/>
    <property type="project" value="UniProtKB-KW"/>
</dbReference>
<keyword evidence="5" id="KW-0631">Potassium channel</keyword>
<dbReference type="SMART" id="SM00100">
    <property type="entry name" value="cNMP"/>
    <property type="match status" value="1"/>
</dbReference>
<evidence type="ECO:0000256" key="7">
    <source>
        <dbReference type="ARBA" id="ARBA00022958"/>
    </source>
</evidence>
<dbReference type="InterPro" id="IPR003938">
    <property type="entry name" value="K_chnl_volt-dep_EAG/ELK/ERG"/>
</dbReference>
<dbReference type="GO" id="GO:0005249">
    <property type="term" value="F:voltage-gated potassium channel activity"/>
    <property type="evidence" value="ECO:0007669"/>
    <property type="project" value="InterPro"/>
</dbReference>
<evidence type="ECO:0000256" key="9">
    <source>
        <dbReference type="ARBA" id="ARBA00023065"/>
    </source>
</evidence>
<evidence type="ECO:0000313" key="17">
    <source>
        <dbReference type="Proteomes" id="UP000241890"/>
    </source>
</evidence>
<evidence type="ECO:0000313" key="16">
    <source>
        <dbReference type="EMBL" id="GBG31530.1"/>
    </source>
</evidence>
<keyword evidence="4 14" id="KW-0812">Transmembrane</keyword>
<keyword evidence="9" id="KW-0406">Ion transport</keyword>
<dbReference type="GO" id="GO:0005886">
    <property type="term" value="C:plasma membrane"/>
    <property type="evidence" value="ECO:0007669"/>
    <property type="project" value="TreeGrafter"/>
</dbReference>
<evidence type="ECO:0000259" key="15">
    <source>
        <dbReference type="PROSITE" id="PS50042"/>
    </source>
</evidence>
<dbReference type="InterPro" id="IPR014710">
    <property type="entry name" value="RmlC-like_jellyroll"/>
</dbReference>
<dbReference type="SUPFAM" id="SSF51206">
    <property type="entry name" value="cAMP-binding domain-like"/>
    <property type="match status" value="1"/>
</dbReference>
<evidence type="ECO:0000256" key="6">
    <source>
        <dbReference type="ARBA" id="ARBA00022882"/>
    </source>
</evidence>
<sequence>MPQGMVFWTEGQACRDVNGEHAFIIHPESAFSLYWSLLMSFLIFYATLMVPVRISFDIGTSKTSPALWIDLFVDVLFAIDMYIQTRTAIKKPGNLDEYEFRRAVILRRYLRTWFIVDLVAAVPFDLVFVFGKDTKAEEANLLFTKLLKALRFMRVAKLIKVSKLRQLVSGMEDRLGIFDINPGIRRLAETAVLTFVVSHLTACLWYFVSSTAREANEGSWIESYQDDYGTQDNGSLYLTSLYWSVSTLTSVGFGDIKPANNAERFVATLACWAGATVFGYVIGQMSSMVADLNQISFQYHRKMDSINAYLKYRKVPPQLQKRIRRFFRYYIGRKMLFDESQILNELTHGLKVELSMFLTKDVLRNIHIFKDIKNPSFMSAIVTMLKPFSAAPGDFVIREGDLALEMYLIVRGTVEVLASNGLVYTRLSQGSHFGEITYLDSDVEERRAASVRALTYCDLFSFSKSDVAEVSRNFPEVLKMMHEITERRKTIAKNLRTQRKARKVTTGSKENHFHMIPDNPTGSIPTARPPETPESQQETARVTRRRASIGAMPTVPSIDIGSVSRTSSMTGDTVARIAPLLRLNSPEPLSPSTSSIGATNAPLSPGIMTLDNTGSVGSYSSYVAAVQGDASYPANSVQFATFSSAHGESSLASDILALKSLLTAQAKELATLTEAINTSAMEDEKRNGRAGPKDADKRVDGTTSG</sequence>
<dbReference type="PRINTS" id="PR01463">
    <property type="entry name" value="EAGCHANLFMLY"/>
</dbReference>
<comment type="caution">
    <text evidence="16">The sequence shown here is derived from an EMBL/GenBank/DDBJ whole genome shotgun (WGS) entry which is preliminary data.</text>
</comment>
<feature type="domain" description="Cyclic nucleotide-binding" evidence="15">
    <location>
        <begin position="368"/>
        <end position="488"/>
    </location>
</feature>
<evidence type="ECO:0000256" key="12">
    <source>
        <dbReference type="ARBA" id="ARBA00023303"/>
    </source>
</evidence>
<proteinExistence type="predicted"/>
<keyword evidence="6" id="KW-0851">Voltage-gated channel</keyword>
<evidence type="ECO:0000256" key="3">
    <source>
        <dbReference type="ARBA" id="ARBA00022538"/>
    </source>
</evidence>
<dbReference type="Proteomes" id="UP000241890">
    <property type="component" value="Unassembled WGS sequence"/>
</dbReference>
<keyword evidence="8 14" id="KW-1133">Transmembrane helix</keyword>
<dbReference type="PROSITE" id="PS50042">
    <property type="entry name" value="CNMP_BINDING_3"/>
    <property type="match status" value="1"/>
</dbReference>
<evidence type="ECO:0000256" key="10">
    <source>
        <dbReference type="ARBA" id="ARBA00023136"/>
    </source>
</evidence>
<protein>
    <submittedName>
        <fullName evidence="16">Potassium voltage-gated channel protein eag</fullName>
    </submittedName>
</protein>
<evidence type="ECO:0000256" key="14">
    <source>
        <dbReference type="SAM" id="Phobius"/>
    </source>
</evidence>
<dbReference type="Gene3D" id="1.10.287.70">
    <property type="match status" value="1"/>
</dbReference>
<dbReference type="InterPro" id="IPR000595">
    <property type="entry name" value="cNMP-bd_dom"/>
</dbReference>
<dbReference type="EMBL" id="BEYU01000099">
    <property type="protein sequence ID" value="GBG31530.1"/>
    <property type="molecule type" value="Genomic_DNA"/>
</dbReference>
<evidence type="ECO:0000256" key="11">
    <source>
        <dbReference type="ARBA" id="ARBA00023286"/>
    </source>
</evidence>
<dbReference type="InParanoid" id="A0A2R5GKX4"/>
<keyword evidence="2" id="KW-0813">Transport</keyword>
<dbReference type="InterPro" id="IPR005821">
    <property type="entry name" value="Ion_trans_dom"/>
</dbReference>
<dbReference type="FunFam" id="1.10.287.70:FF:000123">
    <property type="entry name" value="Potassium channel KAT3"/>
    <property type="match status" value="1"/>
</dbReference>
<name>A0A2R5GKX4_9STRA</name>
<feature type="transmembrane region" description="Helical" evidence="14">
    <location>
        <begin position="187"/>
        <end position="208"/>
    </location>
</feature>
<evidence type="ECO:0000256" key="8">
    <source>
        <dbReference type="ARBA" id="ARBA00022989"/>
    </source>
</evidence>
<dbReference type="OrthoDB" id="432483at2759"/>
<dbReference type="InterPro" id="IPR050818">
    <property type="entry name" value="KCNH_animal-type"/>
</dbReference>
<keyword evidence="17" id="KW-1185">Reference proteome</keyword>
<accession>A0A2R5GKX4</accession>
<feature type="region of interest" description="Disordered" evidence="13">
    <location>
        <begin position="677"/>
        <end position="705"/>
    </location>
</feature>
<keyword evidence="10 14" id="KW-0472">Membrane</keyword>
<organism evidence="16 17">
    <name type="scientific">Hondaea fermentalgiana</name>
    <dbReference type="NCBI Taxonomy" id="2315210"/>
    <lineage>
        <taxon>Eukaryota</taxon>
        <taxon>Sar</taxon>
        <taxon>Stramenopiles</taxon>
        <taxon>Bigyra</taxon>
        <taxon>Labyrinthulomycetes</taxon>
        <taxon>Thraustochytrida</taxon>
        <taxon>Thraustochytriidae</taxon>
        <taxon>Hondaea</taxon>
    </lineage>
</organism>
<feature type="compositionally biased region" description="Basic and acidic residues" evidence="13">
    <location>
        <begin position="682"/>
        <end position="705"/>
    </location>
</feature>
<dbReference type="Pfam" id="PF00520">
    <property type="entry name" value="Ion_trans"/>
    <property type="match status" value="1"/>
</dbReference>
<comment type="subcellular location">
    <subcellularLocation>
        <location evidence="1">Membrane</location>
        <topology evidence="1">Multi-pass membrane protein</topology>
    </subcellularLocation>
</comment>
<gene>
    <name evidence="16" type="ORF">FCC1311_077542</name>
</gene>
<keyword evidence="3" id="KW-0633">Potassium transport</keyword>
<keyword evidence="12" id="KW-0407">Ion channel</keyword>
<dbReference type="GO" id="GO:0042391">
    <property type="term" value="P:regulation of membrane potential"/>
    <property type="evidence" value="ECO:0007669"/>
    <property type="project" value="TreeGrafter"/>
</dbReference>
<feature type="transmembrane region" description="Helical" evidence="14">
    <location>
        <begin position="265"/>
        <end position="283"/>
    </location>
</feature>
<evidence type="ECO:0000256" key="4">
    <source>
        <dbReference type="ARBA" id="ARBA00022692"/>
    </source>
</evidence>
<feature type="transmembrane region" description="Helical" evidence="14">
    <location>
        <begin position="33"/>
        <end position="54"/>
    </location>
</feature>
<dbReference type="PANTHER" id="PTHR10217">
    <property type="entry name" value="VOLTAGE AND LIGAND GATED POTASSIUM CHANNEL"/>
    <property type="match status" value="1"/>
</dbReference>
<dbReference type="AlphaFoldDB" id="A0A2R5GKX4"/>
<dbReference type="SUPFAM" id="SSF81324">
    <property type="entry name" value="Voltage-gated potassium channels"/>
    <property type="match status" value="1"/>
</dbReference>
<reference evidence="16 17" key="1">
    <citation type="submission" date="2017-12" db="EMBL/GenBank/DDBJ databases">
        <title>Sequencing, de novo assembly and annotation of complete genome of a new Thraustochytrid species, strain FCC1311.</title>
        <authorList>
            <person name="Sedici K."/>
            <person name="Godart F."/>
            <person name="Aiese Cigliano R."/>
            <person name="Sanseverino W."/>
            <person name="Barakat M."/>
            <person name="Ortet P."/>
            <person name="Marechal E."/>
            <person name="Cagnac O."/>
            <person name="Amato A."/>
        </authorList>
    </citation>
    <scope>NUCLEOTIDE SEQUENCE [LARGE SCALE GENOMIC DNA]</scope>
</reference>
<dbReference type="FunFam" id="1.10.287.630:FF:000001">
    <property type="entry name" value="Cyclic nucleotide-gated channel alpha 3"/>
    <property type="match status" value="1"/>
</dbReference>
<evidence type="ECO:0000256" key="1">
    <source>
        <dbReference type="ARBA" id="ARBA00004141"/>
    </source>
</evidence>
<evidence type="ECO:0000256" key="13">
    <source>
        <dbReference type="SAM" id="MobiDB-lite"/>
    </source>
</evidence>
<dbReference type="CDD" id="cd00038">
    <property type="entry name" value="CAP_ED"/>
    <property type="match status" value="1"/>
</dbReference>
<dbReference type="Pfam" id="PF00027">
    <property type="entry name" value="cNMP_binding"/>
    <property type="match status" value="1"/>
</dbReference>
<dbReference type="Gene3D" id="1.10.287.630">
    <property type="entry name" value="Helix hairpin bin"/>
    <property type="match status" value="1"/>
</dbReference>
<keyword evidence="7" id="KW-0630">Potassium</keyword>
<dbReference type="Gene3D" id="2.60.120.10">
    <property type="entry name" value="Jelly Rolls"/>
    <property type="match status" value="1"/>
</dbReference>
<dbReference type="InterPro" id="IPR018490">
    <property type="entry name" value="cNMP-bd_dom_sf"/>
</dbReference>
<dbReference type="PANTHER" id="PTHR10217:SF435">
    <property type="entry name" value="POTASSIUM VOLTAGE-GATED CHANNEL PROTEIN EAG"/>
    <property type="match status" value="1"/>
</dbReference>
<evidence type="ECO:0000256" key="5">
    <source>
        <dbReference type="ARBA" id="ARBA00022826"/>
    </source>
</evidence>